<dbReference type="InterPro" id="IPR002252">
    <property type="entry name" value="Glyco_hydro_36"/>
</dbReference>
<evidence type="ECO:0000256" key="11">
    <source>
        <dbReference type="PIRNR" id="PIRNR005536"/>
    </source>
</evidence>
<dbReference type="InterPro" id="IPR050985">
    <property type="entry name" value="Alpha-glycosidase_related"/>
</dbReference>
<dbReference type="PIRSF" id="PIRSF005536">
    <property type="entry name" value="Agal"/>
    <property type="match status" value="1"/>
</dbReference>
<protein>
    <recommendedName>
        <fullName evidence="6 11">Alpha-galactosidase</fullName>
        <ecNumber evidence="6 11">3.2.1.22</ecNumber>
    </recommendedName>
</protein>
<feature type="domain" description="Glycosyl hydrolase family 36 N-terminal" evidence="14">
    <location>
        <begin position="84"/>
        <end position="301"/>
    </location>
</feature>
<evidence type="ECO:0000256" key="5">
    <source>
        <dbReference type="ARBA" id="ARBA00011881"/>
    </source>
</evidence>
<evidence type="ECO:0000259" key="14">
    <source>
        <dbReference type="Pfam" id="PF16875"/>
    </source>
</evidence>
<dbReference type="EMBL" id="JBFXLQ010000051">
    <property type="protein sequence ID" value="KAL2863510.1"/>
    <property type="molecule type" value="Genomic_DNA"/>
</dbReference>
<keyword evidence="8" id="KW-0460">Magnesium</keyword>
<keyword evidence="10 11" id="KW-0326">Glycosidase</keyword>
<evidence type="ECO:0000256" key="3">
    <source>
        <dbReference type="ARBA" id="ARBA00001946"/>
    </source>
</evidence>
<feature type="signal peptide" evidence="12">
    <location>
        <begin position="1"/>
        <end position="26"/>
    </location>
</feature>
<dbReference type="Gene3D" id="3.20.20.70">
    <property type="entry name" value="Aldolase class I"/>
    <property type="match status" value="1"/>
</dbReference>
<dbReference type="InterPro" id="IPR031704">
    <property type="entry name" value="Glyco_hydro_36_N"/>
</dbReference>
<evidence type="ECO:0000256" key="2">
    <source>
        <dbReference type="ARBA" id="ARBA00001911"/>
    </source>
</evidence>
<dbReference type="InterPro" id="IPR017853">
    <property type="entry name" value="GH"/>
</dbReference>
<comment type="caution">
    <text evidence="15">The sequence shown here is derived from an EMBL/GenBank/DDBJ whole genome shotgun (WGS) entry which is preliminary data.</text>
</comment>
<sequence length="740" mass="82112">MVWPRSRGFAAIAMVALELQPFSALAQSTSAIQVDGTSFALNGDNVSYRFHVDNETGDLITDHFGGLVTEDPISVEIDFVQGWVTKIGRVRREFPDLGRGDFRTPAFQIRQAQGYTVSQFQYQSHDVLEGKPGLPGLPSTFGDSEDASTLVVHLYDNYSSVAADLSYSIFPKYDSIVRSVNITNKGNGTITLEKLASLSVDLPDEDLDLLELKGDWSREGHRVRRKVDVGTQGFQSTAGYSSHLHNPFLALVSSTATESQGNAWGFSLVYTGSFAVDVEKGSQGLTRATIGLNPLQFSWKLRPGQTFTSPECVSVFSEAGVGGMSRQFHRLYRKHLMKSKFAEETRPSLLNSWEGLTYGINESSVTRLAQESADLGAKLFVMDDGWFGNKHPRTSDTAGLGDWQVNKDLFPNGLEALVDDVRDMGLQFGLWFEPEMVNPVSELYEKHPDWAIHAGSYPRTETRNQLVLNLGLPEVQEFVIDSVSNILNSAPITYVKWDNNRGIHETPDPNLDHRYMLGVYRVFEELTSRFPDVLWEGCASGGGRFDPGILQWFPQVWTSDDTDAVERIAIQFGTSLVYPPSAMGAHVSHVPNGVTQRSTSVSFRAHVAMMGGSFGLELDPQDLDEDERAQIPDLLALAEKINPIIVRGDFWRLALPEDTDYPAGQFISEDGSQVVLFAFQTRATINNAWPWFRLQGLDPQARYSVGDTGRTLSGKTLMNAGIQLQFEGDYDSQVIILEKQ</sequence>
<evidence type="ECO:0000256" key="8">
    <source>
        <dbReference type="ARBA" id="ARBA00022842"/>
    </source>
</evidence>
<comment type="subunit">
    <text evidence="5">Homotetramer.</text>
</comment>
<dbReference type="SUPFAM" id="SSF51445">
    <property type="entry name" value="(Trans)glycosidases"/>
    <property type="match status" value="1"/>
</dbReference>
<dbReference type="Proteomes" id="UP001610432">
    <property type="component" value="Unassembled WGS sequence"/>
</dbReference>
<keyword evidence="7 11" id="KW-0378">Hydrolase</keyword>
<dbReference type="InterPro" id="IPR038417">
    <property type="entry name" value="Alpga-gal_N_sf"/>
</dbReference>
<dbReference type="Gene3D" id="2.60.40.1180">
    <property type="entry name" value="Golgi alpha-mannosidase II"/>
    <property type="match status" value="1"/>
</dbReference>
<comment type="catalytic activity">
    <reaction evidence="1 11">
        <text>Hydrolysis of terminal, non-reducing alpha-D-galactose residues in alpha-D-galactosides, including galactose oligosaccharides, galactomannans and galactolipids.</text>
        <dbReference type="EC" id="3.2.1.22"/>
    </reaction>
</comment>
<dbReference type="Pfam" id="PF02065">
    <property type="entry name" value="Melibiase"/>
    <property type="match status" value="1"/>
</dbReference>
<dbReference type="RefSeq" id="XP_070882489.1">
    <property type="nucleotide sequence ID" value="XM_071026326.1"/>
</dbReference>
<gene>
    <name evidence="15" type="ORF">BJX67DRAFT_260767</name>
</gene>
<feature type="chain" id="PRO_5046933219" description="Alpha-galactosidase" evidence="12">
    <location>
        <begin position="27"/>
        <end position="740"/>
    </location>
</feature>
<evidence type="ECO:0000256" key="6">
    <source>
        <dbReference type="ARBA" id="ARBA00012755"/>
    </source>
</evidence>
<dbReference type="Gene3D" id="2.70.98.60">
    <property type="entry name" value="alpha-galactosidase from lactobacil brevis"/>
    <property type="match status" value="1"/>
</dbReference>
<comment type="function">
    <text evidence="11">Hydrolyzes a variety of simple alpha-D-galactoside as well as more complex molecules such as oligosaccharides and polysaccharides.</text>
</comment>
<proteinExistence type="inferred from homology"/>
<evidence type="ECO:0000256" key="1">
    <source>
        <dbReference type="ARBA" id="ARBA00001255"/>
    </source>
</evidence>
<evidence type="ECO:0000256" key="4">
    <source>
        <dbReference type="ARBA" id="ARBA00006202"/>
    </source>
</evidence>
<dbReference type="Pfam" id="PF16875">
    <property type="entry name" value="Glyco_hydro_36N"/>
    <property type="match status" value="1"/>
</dbReference>
<comment type="similarity">
    <text evidence="4">Belongs to the glycosyl hydrolase 36 family.</text>
</comment>
<keyword evidence="16" id="KW-1185">Reference proteome</keyword>
<feature type="domain" description="Glycosyl hydrolase family 36 C-terminal" evidence="13">
    <location>
        <begin position="662"/>
        <end position="737"/>
    </location>
</feature>
<comment type="cofactor">
    <cofactor evidence="3">
        <name>Mg(2+)</name>
        <dbReference type="ChEBI" id="CHEBI:18420"/>
    </cofactor>
</comment>
<dbReference type="CDD" id="cd14791">
    <property type="entry name" value="GH36"/>
    <property type="match status" value="1"/>
</dbReference>
<comment type="cofactor">
    <cofactor evidence="2">
        <name>NAD(+)</name>
        <dbReference type="ChEBI" id="CHEBI:57540"/>
    </cofactor>
</comment>
<evidence type="ECO:0000259" key="13">
    <source>
        <dbReference type="Pfam" id="PF16874"/>
    </source>
</evidence>
<dbReference type="PANTHER" id="PTHR43053:SF3">
    <property type="entry name" value="ALPHA-GALACTOSIDASE C-RELATED"/>
    <property type="match status" value="1"/>
</dbReference>
<organism evidence="15 16">
    <name type="scientific">Aspergillus lucknowensis</name>
    <dbReference type="NCBI Taxonomy" id="176173"/>
    <lineage>
        <taxon>Eukaryota</taxon>
        <taxon>Fungi</taxon>
        <taxon>Dikarya</taxon>
        <taxon>Ascomycota</taxon>
        <taxon>Pezizomycotina</taxon>
        <taxon>Eurotiomycetes</taxon>
        <taxon>Eurotiomycetidae</taxon>
        <taxon>Eurotiales</taxon>
        <taxon>Aspergillaceae</taxon>
        <taxon>Aspergillus</taxon>
        <taxon>Aspergillus subgen. Nidulantes</taxon>
    </lineage>
</organism>
<name>A0ABR4LG57_9EURO</name>
<evidence type="ECO:0000313" key="15">
    <source>
        <dbReference type="EMBL" id="KAL2863510.1"/>
    </source>
</evidence>
<dbReference type="EC" id="3.2.1.22" evidence="6 11"/>
<dbReference type="PRINTS" id="PR00743">
    <property type="entry name" value="GLHYDRLASE36"/>
</dbReference>
<keyword evidence="12" id="KW-0732">Signal</keyword>
<dbReference type="InterPro" id="IPR031705">
    <property type="entry name" value="Glyco_hydro_36_C"/>
</dbReference>
<dbReference type="InterPro" id="IPR013785">
    <property type="entry name" value="Aldolase_TIM"/>
</dbReference>
<evidence type="ECO:0000256" key="9">
    <source>
        <dbReference type="ARBA" id="ARBA00023027"/>
    </source>
</evidence>
<evidence type="ECO:0000313" key="16">
    <source>
        <dbReference type="Proteomes" id="UP001610432"/>
    </source>
</evidence>
<dbReference type="PANTHER" id="PTHR43053">
    <property type="entry name" value="GLYCOSIDASE FAMILY 31"/>
    <property type="match status" value="1"/>
</dbReference>
<accession>A0ABR4LG57</accession>
<dbReference type="InterPro" id="IPR013780">
    <property type="entry name" value="Glyco_hydro_b"/>
</dbReference>
<evidence type="ECO:0000256" key="12">
    <source>
        <dbReference type="SAM" id="SignalP"/>
    </source>
</evidence>
<dbReference type="Pfam" id="PF16874">
    <property type="entry name" value="Glyco_hydro_36C"/>
    <property type="match status" value="1"/>
</dbReference>
<evidence type="ECO:0000256" key="7">
    <source>
        <dbReference type="ARBA" id="ARBA00022801"/>
    </source>
</evidence>
<evidence type="ECO:0000256" key="10">
    <source>
        <dbReference type="ARBA" id="ARBA00023295"/>
    </source>
</evidence>
<dbReference type="GeneID" id="98141398"/>
<keyword evidence="9" id="KW-0520">NAD</keyword>
<reference evidence="15 16" key="1">
    <citation type="submission" date="2024-07" db="EMBL/GenBank/DDBJ databases">
        <title>Section-level genome sequencing and comparative genomics of Aspergillus sections Usti and Cavernicolus.</title>
        <authorList>
            <consortium name="Lawrence Berkeley National Laboratory"/>
            <person name="Nybo J.L."/>
            <person name="Vesth T.C."/>
            <person name="Theobald S."/>
            <person name="Frisvad J.C."/>
            <person name="Larsen T.O."/>
            <person name="Kjaerboelling I."/>
            <person name="Rothschild-Mancinelli K."/>
            <person name="Lyhne E.K."/>
            <person name="Kogle M.E."/>
            <person name="Barry K."/>
            <person name="Clum A."/>
            <person name="Na H."/>
            <person name="Ledsgaard L."/>
            <person name="Lin J."/>
            <person name="Lipzen A."/>
            <person name="Kuo A."/>
            <person name="Riley R."/>
            <person name="Mondo S."/>
            <person name="Labutti K."/>
            <person name="Haridas S."/>
            <person name="Pangalinan J."/>
            <person name="Salamov A.A."/>
            <person name="Simmons B.A."/>
            <person name="Magnuson J.K."/>
            <person name="Chen J."/>
            <person name="Drula E."/>
            <person name="Henrissat B."/>
            <person name="Wiebenga A."/>
            <person name="Lubbers R.J."/>
            <person name="Gomes A.C."/>
            <person name="Macurrencykelacurrency M.R."/>
            <person name="Stajich J."/>
            <person name="Grigoriev I.V."/>
            <person name="Mortensen U.H."/>
            <person name="De Vries R.P."/>
            <person name="Baker S.E."/>
            <person name="Andersen M.R."/>
        </authorList>
    </citation>
    <scope>NUCLEOTIDE SEQUENCE [LARGE SCALE GENOMIC DNA]</scope>
    <source>
        <strain evidence="15 16">CBS 449.75</strain>
    </source>
</reference>